<comment type="caution">
    <text evidence="3">The sequence shown here is derived from an EMBL/GenBank/DDBJ whole genome shotgun (WGS) entry which is preliminary data.</text>
</comment>
<feature type="region of interest" description="Disordered" evidence="1">
    <location>
        <begin position="485"/>
        <end position="508"/>
    </location>
</feature>
<gene>
    <name evidence="3" type="ORF">FHW12_003046</name>
</gene>
<evidence type="ECO:0000313" key="4">
    <source>
        <dbReference type="Proteomes" id="UP000550401"/>
    </source>
</evidence>
<dbReference type="InterPro" id="IPR006626">
    <property type="entry name" value="PbH1"/>
</dbReference>
<feature type="signal peptide" evidence="2">
    <location>
        <begin position="1"/>
        <end position="20"/>
    </location>
</feature>
<dbReference type="SUPFAM" id="SSF51126">
    <property type="entry name" value="Pectin lyase-like"/>
    <property type="match status" value="1"/>
</dbReference>
<accession>A0A839F6W6</accession>
<evidence type="ECO:0000313" key="3">
    <source>
        <dbReference type="EMBL" id="MBA8888810.1"/>
    </source>
</evidence>
<dbReference type="SMART" id="SM00710">
    <property type="entry name" value="PbH1"/>
    <property type="match status" value="5"/>
</dbReference>
<dbReference type="EMBL" id="JACGXL010000005">
    <property type="protein sequence ID" value="MBA8888810.1"/>
    <property type="molecule type" value="Genomic_DNA"/>
</dbReference>
<name>A0A839F6W6_9GAMM</name>
<dbReference type="RefSeq" id="WP_182531859.1">
    <property type="nucleotide sequence ID" value="NZ_JACGXL010000005.1"/>
</dbReference>
<keyword evidence="2" id="KW-0732">Signal</keyword>
<evidence type="ECO:0008006" key="5">
    <source>
        <dbReference type="Google" id="ProtNLM"/>
    </source>
</evidence>
<dbReference type="AlphaFoldDB" id="A0A839F6W6"/>
<proteinExistence type="predicted"/>
<reference evidence="3 4" key="1">
    <citation type="submission" date="2020-07" db="EMBL/GenBank/DDBJ databases">
        <title>Genomic Encyclopedia of Type Strains, Phase IV (KMG-V): Genome sequencing to study the core and pangenomes of soil and plant-associated prokaryotes.</title>
        <authorList>
            <person name="Whitman W."/>
        </authorList>
    </citation>
    <scope>NUCLEOTIDE SEQUENCE [LARGE SCALE GENOMIC DNA]</scope>
    <source>
        <strain evidence="3 4">RH2WT43</strain>
    </source>
</reference>
<dbReference type="Proteomes" id="UP000550401">
    <property type="component" value="Unassembled WGS sequence"/>
</dbReference>
<protein>
    <recommendedName>
        <fullName evidence="5">Outer membrane repeat protein</fullName>
    </recommendedName>
</protein>
<sequence>MRFFFLLSAVFGLASTSARAADISVGAGAACTAHSVGEALAIAAGTPEVDTIRLADDQPYAGLALDIHTSVNLVGGHAACGDATPTGNTRLEGTGTWATVAVFGPNGDGVDVRLEHLEISGGGIGGDIGSFGGVAIEGVARVHVADVAIHHNRAIYGGGIGVSGASARLVLERNVDVHDNQATFGGGLYVETATANIRPQAVAVHDNLAVSGGGVAISGGLVNVGSDIDDPATPITGFLVAGNGASGNGGGVHVAGANGMLLADDIVVRDNQASEGGGVFATDGGYAQFASNLTGPFRHCPPSLECLRVSGNRATRGGGVAVRAGGTGHLSRTIVRGNVAARGSALSIADENSTLRGFGLLVVRNRCDDAEPQCDTIGMSAGTARFQYATFADNAGRPLLLFGDGVPGNSRTIVSMDSTLVSGKPMIFGTNGAAPIFAADCVMKDSGAIEGGMGRSDIGPITFQDPARGDFRLAAGNRAIDYCDDTHAPVEDPDLDGTPRGIEGPGANDLGRYDLGAYEFDRVFTSGMEAPR</sequence>
<keyword evidence="4" id="KW-1185">Reference proteome</keyword>
<dbReference type="InterPro" id="IPR011050">
    <property type="entry name" value="Pectin_lyase_fold/virulence"/>
</dbReference>
<organism evidence="3 4">
    <name type="scientific">Dokdonella fugitiva</name>
    <dbReference type="NCBI Taxonomy" id="328517"/>
    <lineage>
        <taxon>Bacteria</taxon>
        <taxon>Pseudomonadati</taxon>
        <taxon>Pseudomonadota</taxon>
        <taxon>Gammaproteobacteria</taxon>
        <taxon>Lysobacterales</taxon>
        <taxon>Rhodanobacteraceae</taxon>
        <taxon>Dokdonella</taxon>
    </lineage>
</organism>
<feature type="chain" id="PRO_5032590303" description="Outer membrane repeat protein" evidence="2">
    <location>
        <begin position="21"/>
        <end position="532"/>
    </location>
</feature>
<evidence type="ECO:0000256" key="2">
    <source>
        <dbReference type="SAM" id="SignalP"/>
    </source>
</evidence>
<evidence type="ECO:0000256" key="1">
    <source>
        <dbReference type="SAM" id="MobiDB-lite"/>
    </source>
</evidence>